<evidence type="ECO:0000313" key="6">
    <source>
        <dbReference type="Proteomes" id="UP000254258"/>
    </source>
</evidence>
<evidence type="ECO:0000259" key="4">
    <source>
        <dbReference type="Pfam" id="PF00881"/>
    </source>
</evidence>
<protein>
    <submittedName>
        <fullName evidence="5">Nitroreductase family protein</fullName>
    </submittedName>
</protein>
<dbReference type="Pfam" id="PF00881">
    <property type="entry name" value="Nitroreductase"/>
    <property type="match status" value="1"/>
</dbReference>
<dbReference type="Proteomes" id="UP000254258">
    <property type="component" value="Unassembled WGS sequence"/>
</dbReference>
<sequence length="241" mass="26558">MAEPVTDTWAAFCAINAHRRAVRDFDGGAVADEDMRAVLAEAQLAPSSNNLQPYQFHWIRAPHLRAQCAAACHNQRAAAGAWALIVLAVSNALCARTLDGWVEQVEVCPELDEASRAYHRKQLKIQRLFGRIAGISLWTPLMALASWIDPVLMFVPLGPSGMRHWATRNSLYAVQTLLLAIAAKGLDSCPMEGFSARKLARLLKLPRGTVIPVVIAVGRRALDARIEPRWRVPFDAAIVEH</sequence>
<dbReference type="PANTHER" id="PTHR43673:SF10">
    <property type="entry name" value="NADH DEHYDROGENASE_NAD(P)H NITROREDUCTASE XCC3605-RELATED"/>
    <property type="match status" value="1"/>
</dbReference>
<dbReference type="InterPro" id="IPR029479">
    <property type="entry name" value="Nitroreductase"/>
</dbReference>
<dbReference type="SUPFAM" id="SSF55469">
    <property type="entry name" value="FMN-dependent nitroreductase-like"/>
    <property type="match status" value="1"/>
</dbReference>
<keyword evidence="3" id="KW-0812">Transmembrane</keyword>
<keyword evidence="2" id="KW-0560">Oxidoreductase</keyword>
<dbReference type="OrthoDB" id="9802510at2"/>
<evidence type="ECO:0000256" key="3">
    <source>
        <dbReference type="SAM" id="Phobius"/>
    </source>
</evidence>
<comment type="similarity">
    <text evidence="1">Belongs to the nitroreductase family.</text>
</comment>
<evidence type="ECO:0000256" key="2">
    <source>
        <dbReference type="ARBA" id="ARBA00023002"/>
    </source>
</evidence>
<dbReference type="PANTHER" id="PTHR43673">
    <property type="entry name" value="NAD(P)H NITROREDUCTASE YDGI-RELATED"/>
    <property type="match status" value="1"/>
</dbReference>
<reference evidence="5 6" key="1">
    <citation type="submission" date="2018-07" db="EMBL/GenBank/DDBJ databases">
        <title>Dyella monticola sp. nov. and Dyella psychrodurans sp. nov. isolated from monsoon evergreen broad-leaved forest soil of Dinghu Mountain, China.</title>
        <authorList>
            <person name="Gao Z."/>
            <person name="Qiu L."/>
        </authorList>
    </citation>
    <scope>NUCLEOTIDE SEQUENCE [LARGE SCALE GENOMIC DNA]</scope>
    <source>
        <strain evidence="5 6">4G-K06</strain>
    </source>
</reference>
<dbReference type="GO" id="GO:0016491">
    <property type="term" value="F:oxidoreductase activity"/>
    <property type="evidence" value="ECO:0007669"/>
    <property type="project" value="UniProtKB-KW"/>
</dbReference>
<gene>
    <name evidence="5" type="ORF">DWU98_02890</name>
</gene>
<organism evidence="5 6">
    <name type="scientific">Dyella monticola</name>
    <dbReference type="NCBI Taxonomy" id="1927958"/>
    <lineage>
        <taxon>Bacteria</taxon>
        <taxon>Pseudomonadati</taxon>
        <taxon>Pseudomonadota</taxon>
        <taxon>Gammaproteobacteria</taxon>
        <taxon>Lysobacterales</taxon>
        <taxon>Rhodanobacteraceae</taxon>
        <taxon>Dyella</taxon>
    </lineage>
</organism>
<dbReference type="Gene3D" id="3.40.109.10">
    <property type="entry name" value="NADH Oxidase"/>
    <property type="match status" value="1"/>
</dbReference>
<evidence type="ECO:0000256" key="1">
    <source>
        <dbReference type="ARBA" id="ARBA00007118"/>
    </source>
</evidence>
<keyword evidence="3" id="KW-1133">Transmembrane helix</keyword>
<feature type="domain" description="Nitroreductase" evidence="4">
    <location>
        <begin position="18"/>
        <end position="219"/>
    </location>
</feature>
<comment type="caution">
    <text evidence="5">The sequence shown here is derived from an EMBL/GenBank/DDBJ whole genome shotgun (WGS) entry which is preliminary data.</text>
</comment>
<dbReference type="AlphaFoldDB" id="A0A370XA47"/>
<name>A0A370XA47_9GAMM</name>
<dbReference type="EMBL" id="QRBE01000001">
    <property type="protein sequence ID" value="RDS85137.1"/>
    <property type="molecule type" value="Genomic_DNA"/>
</dbReference>
<dbReference type="InterPro" id="IPR000415">
    <property type="entry name" value="Nitroreductase-like"/>
</dbReference>
<keyword evidence="6" id="KW-1185">Reference proteome</keyword>
<accession>A0A370XA47</accession>
<evidence type="ECO:0000313" key="5">
    <source>
        <dbReference type="EMBL" id="RDS85137.1"/>
    </source>
</evidence>
<feature type="transmembrane region" description="Helical" evidence="3">
    <location>
        <begin position="128"/>
        <end position="148"/>
    </location>
</feature>
<keyword evidence="3" id="KW-0472">Membrane</keyword>
<proteinExistence type="inferred from homology"/>